<organism evidence="2 3">
    <name type="scientific">Trichoderma asperellum</name>
    <name type="common">Filamentous fungus</name>
    <dbReference type="NCBI Taxonomy" id="101201"/>
    <lineage>
        <taxon>Eukaryota</taxon>
        <taxon>Fungi</taxon>
        <taxon>Dikarya</taxon>
        <taxon>Ascomycota</taxon>
        <taxon>Pezizomycotina</taxon>
        <taxon>Sordariomycetes</taxon>
        <taxon>Hypocreomycetidae</taxon>
        <taxon>Hypocreales</taxon>
        <taxon>Hypocreaceae</taxon>
        <taxon>Trichoderma</taxon>
    </lineage>
</organism>
<name>A0A6V8R0H2_TRIAP</name>
<protein>
    <submittedName>
        <fullName evidence="2">Uncharacterized membrane protein C365.16</fullName>
    </submittedName>
</protein>
<sequence>MPTSDGPHHHLSVGAMTSPPSAAVQSQSQPKPRWNSKNLAWRIGADASSAACAGALVAPIITIIDRSIMENASGRNSLSNSIRSSLRTLLLRPQSLLLSKPCALVFALYSGTYMTANSLDTLASTASNRPASSITAGPSKFAASSAANVGLCVYKDQVFVRMFGPPGAVPRPVPLPSYVLFTLRDCLTIFASFNLPPLLAPWIDSRLSETLRRHVSGLTTAQFIAPASVQLFSTPIHLLGLDMYNRPGGTFRQRWEVVRSNWLVSTAARMCRIIPAFGVGGVVNLKMRRHLMEKLE</sequence>
<evidence type="ECO:0000313" key="3">
    <source>
        <dbReference type="Proteomes" id="UP000517252"/>
    </source>
</evidence>
<reference evidence="2 3" key="1">
    <citation type="submission" date="2020-07" db="EMBL/GenBank/DDBJ databases">
        <title>Trichoderma asperellum IC-1 whole genome shotgun sequence.</title>
        <authorList>
            <person name="Kanamasa S."/>
            <person name="Takahashi H."/>
        </authorList>
    </citation>
    <scope>NUCLEOTIDE SEQUENCE [LARGE SCALE GENOMIC DNA]</scope>
    <source>
        <strain evidence="2 3">IC-1</strain>
    </source>
</reference>
<feature type="region of interest" description="Disordered" evidence="1">
    <location>
        <begin position="1"/>
        <end position="34"/>
    </location>
</feature>
<evidence type="ECO:0000256" key="1">
    <source>
        <dbReference type="SAM" id="MobiDB-lite"/>
    </source>
</evidence>
<dbReference type="EMBL" id="BLZH01000009">
    <property type="protein sequence ID" value="GFP57762.1"/>
    <property type="molecule type" value="Genomic_DNA"/>
</dbReference>
<gene>
    <name evidence="2" type="ORF">TASIC1_0009009900</name>
</gene>
<dbReference type="AlphaFoldDB" id="A0A6V8R0H2"/>
<proteinExistence type="predicted"/>
<dbReference type="Proteomes" id="UP000517252">
    <property type="component" value="Unassembled WGS sequence"/>
</dbReference>
<dbReference type="PANTHER" id="PTHR37845">
    <property type="entry name" value="SEQUENCE ORPHAN"/>
    <property type="match status" value="1"/>
</dbReference>
<dbReference type="PANTHER" id="PTHR37845:SF1">
    <property type="entry name" value="SEQUENCE ORPHAN"/>
    <property type="match status" value="1"/>
</dbReference>
<feature type="compositionally biased region" description="Low complexity" evidence="1">
    <location>
        <begin position="18"/>
        <end position="32"/>
    </location>
</feature>
<accession>A0A6V8R0H2</accession>
<dbReference type="GO" id="GO:0005739">
    <property type="term" value="C:mitochondrion"/>
    <property type="evidence" value="ECO:0007669"/>
    <property type="project" value="TreeGrafter"/>
</dbReference>
<dbReference type="InterPro" id="IPR038781">
    <property type="entry name" value="C365.16-ike"/>
</dbReference>
<dbReference type="OrthoDB" id="275936at2759"/>
<comment type="caution">
    <text evidence="2">The sequence shown here is derived from an EMBL/GenBank/DDBJ whole genome shotgun (WGS) entry which is preliminary data.</text>
</comment>
<evidence type="ECO:0000313" key="2">
    <source>
        <dbReference type="EMBL" id="GFP57762.1"/>
    </source>
</evidence>